<keyword evidence="3" id="KW-0175">Coiled coil</keyword>
<dbReference type="InterPro" id="IPR029787">
    <property type="entry name" value="Nucleotide_cyclase"/>
</dbReference>
<protein>
    <recommendedName>
        <fullName evidence="1">diguanylate cyclase</fullName>
        <ecNumber evidence="1">2.7.7.65</ecNumber>
    </recommendedName>
</protein>
<dbReference type="PROSITE" id="PS50112">
    <property type="entry name" value="PAS"/>
    <property type="match status" value="1"/>
</dbReference>
<dbReference type="PANTHER" id="PTHR45138">
    <property type="entry name" value="REGULATORY COMPONENTS OF SENSORY TRANSDUCTION SYSTEM"/>
    <property type="match status" value="1"/>
</dbReference>
<dbReference type="NCBIfam" id="TIGR00254">
    <property type="entry name" value="GGDEF"/>
    <property type="match status" value="1"/>
</dbReference>
<reference evidence="7 8" key="1">
    <citation type="submission" date="2020-07" db="EMBL/GenBank/DDBJ databases">
        <title>Genomic Encyclopedia of Archaeal and Bacterial Type Strains, Phase II (KMG-II): from individual species to whole genera.</title>
        <authorList>
            <person name="Goeker M."/>
        </authorList>
    </citation>
    <scope>NUCLEOTIDE SEQUENCE [LARGE SCALE GENOMIC DNA]</scope>
    <source>
        <strain evidence="7 8">DSM 21226</strain>
    </source>
</reference>
<dbReference type="SMART" id="SM00267">
    <property type="entry name" value="GGDEF"/>
    <property type="match status" value="1"/>
</dbReference>
<dbReference type="Pfam" id="PF00990">
    <property type="entry name" value="GGDEF"/>
    <property type="match status" value="1"/>
</dbReference>
<sequence>MRFPWPPDTITRIAVGIAALVVLCLMGLDYAFGLVPSPVRMEIDRRQAVSQLLADQIALVATRLGPKDVDQVLYGARRNEGLLLGMALRSTAGEAVAVTGVTPPRVRPDFRSTSTHIRVPVMLQGQPWGALELHWAPIAAESFPQMLLIPQALWPMLTFAGLVVLLRLYLGKVLHQLDPSTAVPERVSKAYNTLSESVIMLDGQGRVVLVNEAFRVLVGQRSVQIGRRLEEHGWLRDGAELQPGVGYPWTLALQTHTPCSRLPMKLRLGEELRVTLVSCSPIEQKQQTVGCLVVISDQTHIERSNESLRLTTSQLQSANDEIQKKNAELFRLATRDPMTDCLNRRAFFETGGTQKDQCNLLGQPVAVIMCDIDHFKSFNDRYGHAIGDEVIKAVAVIYNGAAAETGLACRYGGEEFCVMLPGSDEAQAAVFAERLRKLVQDTAGDGIDYEPRLSITSSFGVAVTRSPRLSLEQLIDQADQALYLSKRSGRNRCTLFEPAQTAAAEADASAAA</sequence>
<dbReference type="SUPFAM" id="SSF55073">
    <property type="entry name" value="Nucleotide cyclase"/>
    <property type="match status" value="1"/>
</dbReference>
<dbReference type="GO" id="GO:0052621">
    <property type="term" value="F:diguanylate cyclase activity"/>
    <property type="evidence" value="ECO:0007669"/>
    <property type="project" value="UniProtKB-EC"/>
</dbReference>
<gene>
    <name evidence="7" type="ORF">BDD16_000240</name>
</gene>
<dbReference type="InterPro" id="IPR000014">
    <property type="entry name" value="PAS"/>
</dbReference>
<evidence type="ECO:0000313" key="8">
    <source>
        <dbReference type="Proteomes" id="UP000518288"/>
    </source>
</evidence>
<evidence type="ECO:0000259" key="5">
    <source>
        <dbReference type="PROSITE" id="PS50112"/>
    </source>
</evidence>
<dbReference type="InterPro" id="IPR050469">
    <property type="entry name" value="Diguanylate_Cyclase"/>
</dbReference>
<dbReference type="PROSITE" id="PS50887">
    <property type="entry name" value="GGDEF"/>
    <property type="match status" value="1"/>
</dbReference>
<keyword evidence="4" id="KW-0472">Membrane</keyword>
<feature type="coiled-coil region" evidence="3">
    <location>
        <begin position="301"/>
        <end position="335"/>
    </location>
</feature>
<dbReference type="CDD" id="cd01949">
    <property type="entry name" value="GGDEF"/>
    <property type="match status" value="1"/>
</dbReference>
<keyword evidence="4" id="KW-1133">Transmembrane helix</keyword>
<feature type="domain" description="GGDEF" evidence="6">
    <location>
        <begin position="363"/>
        <end position="498"/>
    </location>
</feature>
<comment type="caution">
    <text evidence="7">The sequence shown here is derived from an EMBL/GenBank/DDBJ whole genome shotgun (WGS) entry which is preliminary data.</text>
</comment>
<dbReference type="Gene3D" id="3.30.70.270">
    <property type="match status" value="1"/>
</dbReference>
<dbReference type="Gene3D" id="3.30.450.20">
    <property type="entry name" value="PAS domain"/>
    <property type="match status" value="1"/>
</dbReference>
<dbReference type="GO" id="GO:1902201">
    <property type="term" value="P:negative regulation of bacterial-type flagellum-dependent cell motility"/>
    <property type="evidence" value="ECO:0007669"/>
    <property type="project" value="TreeGrafter"/>
</dbReference>
<dbReference type="FunFam" id="3.30.70.270:FF:000001">
    <property type="entry name" value="Diguanylate cyclase domain protein"/>
    <property type="match status" value="1"/>
</dbReference>
<organism evidence="7 8">
    <name type="scientific">Sphaerotilus montanus</name>
    <dbReference type="NCBI Taxonomy" id="522889"/>
    <lineage>
        <taxon>Bacteria</taxon>
        <taxon>Pseudomonadati</taxon>
        <taxon>Pseudomonadota</taxon>
        <taxon>Betaproteobacteria</taxon>
        <taxon>Burkholderiales</taxon>
        <taxon>Sphaerotilaceae</taxon>
        <taxon>Sphaerotilus</taxon>
    </lineage>
</organism>
<proteinExistence type="predicted"/>
<accession>A0A7Y9QWA5</accession>
<evidence type="ECO:0000256" key="2">
    <source>
        <dbReference type="ARBA" id="ARBA00034247"/>
    </source>
</evidence>
<dbReference type="InterPro" id="IPR035965">
    <property type="entry name" value="PAS-like_dom_sf"/>
</dbReference>
<feature type="transmembrane region" description="Helical" evidence="4">
    <location>
        <begin position="12"/>
        <end position="35"/>
    </location>
</feature>
<dbReference type="EC" id="2.7.7.65" evidence="1"/>
<evidence type="ECO:0000313" key="7">
    <source>
        <dbReference type="EMBL" id="NYG31254.1"/>
    </source>
</evidence>
<comment type="catalytic activity">
    <reaction evidence="2">
        <text>2 GTP = 3',3'-c-di-GMP + 2 diphosphate</text>
        <dbReference type="Rhea" id="RHEA:24898"/>
        <dbReference type="ChEBI" id="CHEBI:33019"/>
        <dbReference type="ChEBI" id="CHEBI:37565"/>
        <dbReference type="ChEBI" id="CHEBI:58805"/>
        <dbReference type="EC" id="2.7.7.65"/>
    </reaction>
</comment>
<name>A0A7Y9QWA5_9BURK</name>
<dbReference type="AlphaFoldDB" id="A0A7Y9QWA5"/>
<evidence type="ECO:0000259" key="6">
    <source>
        <dbReference type="PROSITE" id="PS50887"/>
    </source>
</evidence>
<dbReference type="InterPro" id="IPR013656">
    <property type="entry name" value="PAS_4"/>
</dbReference>
<keyword evidence="8" id="KW-1185">Reference proteome</keyword>
<dbReference type="GO" id="GO:0043709">
    <property type="term" value="P:cell adhesion involved in single-species biofilm formation"/>
    <property type="evidence" value="ECO:0007669"/>
    <property type="project" value="TreeGrafter"/>
</dbReference>
<dbReference type="InterPro" id="IPR043128">
    <property type="entry name" value="Rev_trsase/Diguanyl_cyclase"/>
</dbReference>
<dbReference type="RefSeq" id="WP_179632261.1">
    <property type="nucleotide sequence ID" value="NZ_JACCFH010000001.1"/>
</dbReference>
<evidence type="ECO:0000256" key="3">
    <source>
        <dbReference type="SAM" id="Coils"/>
    </source>
</evidence>
<feature type="domain" description="PAS" evidence="5">
    <location>
        <begin position="183"/>
        <end position="219"/>
    </location>
</feature>
<dbReference type="EMBL" id="JACCFH010000001">
    <property type="protein sequence ID" value="NYG31254.1"/>
    <property type="molecule type" value="Genomic_DNA"/>
</dbReference>
<dbReference type="SUPFAM" id="SSF55785">
    <property type="entry name" value="PYP-like sensor domain (PAS domain)"/>
    <property type="match status" value="1"/>
</dbReference>
<dbReference type="Proteomes" id="UP000518288">
    <property type="component" value="Unassembled WGS sequence"/>
</dbReference>
<keyword evidence="4" id="KW-0812">Transmembrane</keyword>
<dbReference type="GO" id="GO:0005886">
    <property type="term" value="C:plasma membrane"/>
    <property type="evidence" value="ECO:0007669"/>
    <property type="project" value="TreeGrafter"/>
</dbReference>
<evidence type="ECO:0000256" key="1">
    <source>
        <dbReference type="ARBA" id="ARBA00012528"/>
    </source>
</evidence>
<evidence type="ECO:0000256" key="4">
    <source>
        <dbReference type="SAM" id="Phobius"/>
    </source>
</evidence>
<dbReference type="PANTHER" id="PTHR45138:SF9">
    <property type="entry name" value="DIGUANYLATE CYCLASE DGCM-RELATED"/>
    <property type="match status" value="1"/>
</dbReference>
<dbReference type="InterPro" id="IPR000160">
    <property type="entry name" value="GGDEF_dom"/>
</dbReference>
<dbReference type="Pfam" id="PF08448">
    <property type="entry name" value="PAS_4"/>
    <property type="match status" value="1"/>
</dbReference>